<dbReference type="Gene3D" id="3.40.50.1240">
    <property type="entry name" value="Phosphoglycerate mutase-like"/>
    <property type="match status" value="1"/>
</dbReference>
<dbReference type="SUPFAM" id="SSF53254">
    <property type="entry name" value="Phosphoglycerate mutase-like"/>
    <property type="match status" value="1"/>
</dbReference>
<reference evidence="1" key="1">
    <citation type="submission" date="2021-02" db="EMBL/GenBank/DDBJ databases">
        <authorList>
            <person name="Dougan E. K."/>
            <person name="Rhodes N."/>
            <person name="Thang M."/>
            <person name="Chan C."/>
        </authorList>
    </citation>
    <scope>NUCLEOTIDE SEQUENCE</scope>
</reference>
<dbReference type="EMBL" id="CAJNDS010000825">
    <property type="protein sequence ID" value="CAE7236359.1"/>
    <property type="molecule type" value="Genomic_DNA"/>
</dbReference>
<dbReference type="PANTHER" id="PTHR16469">
    <property type="entry name" value="UBIQUITIN-ASSOCIATED AND SH3 DOMAIN-CONTAINING BA-RELATED"/>
    <property type="match status" value="1"/>
</dbReference>
<dbReference type="InterPro" id="IPR013078">
    <property type="entry name" value="His_Pase_superF_clade-1"/>
</dbReference>
<gene>
    <name evidence="1" type="primary">TFC7</name>
    <name evidence="1" type="ORF">SNAT2548_LOCUS10177</name>
</gene>
<name>A0A812L6V3_9DINO</name>
<dbReference type="AlphaFoldDB" id="A0A812L6V3"/>
<dbReference type="PANTHER" id="PTHR16469:SF27">
    <property type="entry name" value="UBIQUITIN-ASSOCIATED AND SH3 DOMAIN-CONTAINING BA-RELATED"/>
    <property type="match status" value="1"/>
</dbReference>
<comment type="caution">
    <text evidence="1">The sequence shown here is derived from an EMBL/GenBank/DDBJ whole genome shotgun (WGS) entry which is preliminary data.</text>
</comment>
<dbReference type="SMART" id="SM00855">
    <property type="entry name" value="PGAM"/>
    <property type="match status" value="1"/>
</dbReference>
<dbReference type="OrthoDB" id="3335358at2759"/>
<accession>A0A812L6V3</accession>
<evidence type="ECO:0000313" key="2">
    <source>
        <dbReference type="Proteomes" id="UP000604046"/>
    </source>
</evidence>
<protein>
    <submittedName>
        <fullName evidence="1">TFC7 protein</fullName>
    </submittedName>
</protein>
<dbReference type="Pfam" id="PF00300">
    <property type="entry name" value="His_Phos_1"/>
    <property type="match status" value="1"/>
</dbReference>
<evidence type="ECO:0000313" key="1">
    <source>
        <dbReference type="EMBL" id="CAE7236359.1"/>
    </source>
</evidence>
<dbReference type="InterPro" id="IPR029033">
    <property type="entry name" value="His_PPase_superfam"/>
</dbReference>
<proteinExistence type="predicted"/>
<sequence length="281" mass="30864">MTTTVFLIRHGDRYDYEIGKEAWQARCSGAAYLKPSDPPLSALGHQQARDLAAHLKQEQIEAILVSPYLRALQTAQPLAQVTGLPLLVDFAIAESHQLPSVLPRVQMRLPYFPEIDETYVPMFSTVVTEGSDGQEPNREPRVEHMRRMLYVANQLQESPLLAGRRVALVTHAASVALLSALRREPLEKAGKLAPCGVCRFTLEPAGRVTVVAQGDDVSAYTKSSPSTRAWGFSDSNEPLDSTEELWKQALELGPTDITSLPLTVPAEAAETCSDVYEPESL</sequence>
<keyword evidence="2" id="KW-1185">Reference proteome</keyword>
<dbReference type="Proteomes" id="UP000604046">
    <property type="component" value="Unassembled WGS sequence"/>
</dbReference>
<dbReference type="InterPro" id="IPR051710">
    <property type="entry name" value="Phosphatase_SH3-domain"/>
</dbReference>
<dbReference type="CDD" id="cd07067">
    <property type="entry name" value="HP_PGM_like"/>
    <property type="match status" value="1"/>
</dbReference>
<organism evidence="1 2">
    <name type="scientific">Symbiodinium natans</name>
    <dbReference type="NCBI Taxonomy" id="878477"/>
    <lineage>
        <taxon>Eukaryota</taxon>
        <taxon>Sar</taxon>
        <taxon>Alveolata</taxon>
        <taxon>Dinophyceae</taxon>
        <taxon>Suessiales</taxon>
        <taxon>Symbiodiniaceae</taxon>
        <taxon>Symbiodinium</taxon>
    </lineage>
</organism>